<organism evidence="1 2">
    <name type="scientific">Streblomastix strix</name>
    <dbReference type="NCBI Taxonomy" id="222440"/>
    <lineage>
        <taxon>Eukaryota</taxon>
        <taxon>Metamonada</taxon>
        <taxon>Preaxostyla</taxon>
        <taxon>Oxymonadida</taxon>
        <taxon>Streblomastigidae</taxon>
        <taxon>Streblomastix</taxon>
    </lineage>
</organism>
<accession>A0A5J4XBA7</accession>
<name>A0A5J4XBA7_9EUKA</name>
<gene>
    <name evidence="1" type="ORF">EZS28_000030</name>
</gene>
<protein>
    <submittedName>
        <fullName evidence="1">Uncharacterized protein</fullName>
    </submittedName>
</protein>
<proteinExistence type="predicted"/>
<dbReference type="AlphaFoldDB" id="A0A5J4XBA7"/>
<dbReference type="EMBL" id="SNRW01000002">
    <property type="protein sequence ID" value="KAA6404444.1"/>
    <property type="molecule type" value="Genomic_DNA"/>
</dbReference>
<comment type="caution">
    <text evidence="1">The sequence shown here is derived from an EMBL/GenBank/DDBJ whole genome shotgun (WGS) entry which is preliminary data.</text>
</comment>
<reference evidence="1 2" key="1">
    <citation type="submission" date="2019-03" db="EMBL/GenBank/DDBJ databases">
        <title>Single cell metagenomics reveals metabolic interactions within the superorganism composed of flagellate Streblomastix strix and complex community of Bacteroidetes bacteria on its surface.</title>
        <authorList>
            <person name="Treitli S.C."/>
            <person name="Kolisko M."/>
            <person name="Husnik F."/>
            <person name="Keeling P."/>
            <person name="Hampl V."/>
        </authorList>
    </citation>
    <scope>NUCLEOTIDE SEQUENCE [LARGE SCALE GENOMIC DNA]</scope>
    <source>
        <strain evidence="1">ST1C</strain>
    </source>
</reference>
<dbReference type="Proteomes" id="UP000324800">
    <property type="component" value="Unassembled WGS sequence"/>
</dbReference>
<sequence>MSNKPSTYNVEDSINGLGLDILLEVVREMMNVRDIQNFVVISKSILKIITHPRFSWAIEQVTKSHMGTKALIFERMTSFAEILRPSNLANPEIQVNAALFEICPQQEDQDPENLVIRSMCVLQKEIQIDQQNNFTASCVICIDGHGHLKWFSKLELPTNQQNEDVIFLRVKSQGQMCMALALSGELWTLGIGEFGQANNDQMFKVHPSFVYNNGQVESSLGPSRIRQFCFDDLRIVVTLEIGAVFMLGSVADFQSYDVTLSVDGFIEITDRSKFKPRFITEIRGILPDQSGPYGIFGKHKPITYFRRMHAFLTDIGVVIARCYAIVEEKNQFFYTPIDPNFFKSDVQHPSTVTFEDEDSSNQLDQLSITNQHKSSRMETIVSMDSHELDAFITSQGVVHITDGARSLPEFYFSLLHPLHKFQLPILSTAFNRLFLTEQTHTTVLCRDGRFISILFIGSKKNDPKSKKKKKGSALIFDGSHLAKDPVVEGPFTYTALDVSENLSSLVSNAKVQSVFRSSKALFAKNIGQCGVPYTVIYE</sequence>
<evidence type="ECO:0000313" key="2">
    <source>
        <dbReference type="Proteomes" id="UP000324800"/>
    </source>
</evidence>
<evidence type="ECO:0000313" key="1">
    <source>
        <dbReference type="EMBL" id="KAA6404444.1"/>
    </source>
</evidence>